<comment type="caution">
    <text evidence="1">The sequence shown here is derived from an EMBL/GenBank/DDBJ whole genome shotgun (WGS) entry which is preliminary data.</text>
</comment>
<dbReference type="RefSeq" id="WP_006972473.1">
    <property type="nucleotide sequence ID" value="NZ_ABCS01000031.1"/>
</dbReference>
<reference evidence="1 2" key="1">
    <citation type="submission" date="2007-06" db="EMBL/GenBank/DDBJ databases">
        <authorList>
            <person name="Shimkets L."/>
            <person name="Ferriera S."/>
            <person name="Johnson J."/>
            <person name="Kravitz S."/>
            <person name="Beeson K."/>
            <person name="Sutton G."/>
            <person name="Rogers Y.-H."/>
            <person name="Friedman R."/>
            <person name="Frazier M."/>
            <person name="Venter J.C."/>
        </authorList>
    </citation>
    <scope>NUCLEOTIDE SEQUENCE [LARGE SCALE GENOMIC DNA]</scope>
    <source>
        <strain evidence="1 2">SIR-1</strain>
    </source>
</reference>
<gene>
    <name evidence="1" type="ORF">PPSIR1_06261</name>
</gene>
<evidence type="ECO:0000313" key="1">
    <source>
        <dbReference type="EMBL" id="EDM78430.1"/>
    </source>
</evidence>
<name>A6G6X7_9BACT</name>
<proteinExistence type="predicted"/>
<organism evidence="1 2">
    <name type="scientific">Plesiocystis pacifica SIR-1</name>
    <dbReference type="NCBI Taxonomy" id="391625"/>
    <lineage>
        <taxon>Bacteria</taxon>
        <taxon>Pseudomonadati</taxon>
        <taxon>Myxococcota</taxon>
        <taxon>Polyangia</taxon>
        <taxon>Nannocystales</taxon>
        <taxon>Nannocystaceae</taxon>
        <taxon>Plesiocystis</taxon>
    </lineage>
</organism>
<dbReference type="AlphaFoldDB" id="A6G6X7"/>
<dbReference type="SUPFAM" id="SSF51395">
    <property type="entry name" value="FMN-linked oxidoreductases"/>
    <property type="match status" value="1"/>
</dbReference>
<dbReference type="OrthoDB" id="7738696at2"/>
<sequence>MAVRSRVHQVFRVPRVLLPVIHPIGHAEAISAVDVCVAAGVRGVFLIDQGMRVEEVLALAVEVHARHPGLWVGLNLLALDPVEALRGALERCAGRLDGLWSDDAHVHEGSREQPRAQAFVDARRELDWDGLYFGGVAFKYRRPVPDEQLAEAARVAAGYMDVVCTSGAGTGIAAHRDKLARMRQGLAGRDGAALALASGVTLDNVADYLDFTDAFLVGTGIEREFGVLDPDRVARLQARIDAG</sequence>
<protein>
    <recommendedName>
        <fullName evidence="3">Adenine phosphoribosyltransferase</fullName>
    </recommendedName>
</protein>
<dbReference type="EMBL" id="ABCS01000031">
    <property type="protein sequence ID" value="EDM78430.1"/>
    <property type="molecule type" value="Genomic_DNA"/>
</dbReference>
<evidence type="ECO:0000313" key="2">
    <source>
        <dbReference type="Proteomes" id="UP000005801"/>
    </source>
</evidence>
<dbReference type="eggNOG" id="COG0434">
    <property type="taxonomic scope" value="Bacteria"/>
</dbReference>
<dbReference type="Pfam" id="PF03437">
    <property type="entry name" value="BtpA"/>
    <property type="match status" value="1"/>
</dbReference>
<dbReference type="InterPro" id="IPR005137">
    <property type="entry name" value="BtpA"/>
</dbReference>
<keyword evidence="2" id="KW-1185">Reference proteome</keyword>
<dbReference type="Proteomes" id="UP000005801">
    <property type="component" value="Unassembled WGS sequence"/>
</dbReference>
<evidence type="ECO:0008006" key="3">
    <source>
        <dbReference type="Google" id="ProtNLM"/>
    </source>
</evidence>
<accession>A6G6X7</accession>